<protein>
    <submittedName>
        <fullName evidence="1">Uncharacterized protein</fullName>
    </submittedName>
</protein>
<evidence type="ECO:0000313" key="2">
    <source>
        <dbReference type="Proteomes" id="UP001054252"/>
    </source>
</evidence>
<dbReference type="AlphaFoldDB" id="A0AAV5I0N9"/>
<keyword evidence="2" id="KW-1185">Reference proteome</keyword>
<sequence>MICTPDLQNIFRWIVLDHPALELNVYCSIPIAHNKNSSHRSITFIGELLCLGQILLKQ</sequence>
<gene>
    <name evidence="1" type="ORF">SLEP1_g8113</name>
</gene>
<evidence type="ECO:0000313" key="1">
    <source>
        <dbReference type="EMBL" id="GKU94653.1"/>
    </source>
</evidence>
<comment type="caution">
    <text evidence="1">The sequence shown here is derived from an EMBL/GenBank/DDBJ whole genome shotgun (WGS) entry which is preliminary data.</text>
</comment>
<name>A0AAV5I0N9_9ROSI</name>
<organism evidence="1 2">
    <name type="scientific">Rubroshorea leprosula</name>
    <dbReference type="NCBI Taxonomy" id="152421"/>
    <lineage>
        <taxon>Eukaryota</taxon>
        <taxon>Viridiplantae</taxon>
        <taxon>Streptophyta</taxon>
        <taxon>Embryophyta</taxon>
        <taxon>Tracheophyta</taxon>
        <taxon>Spermatophyta</taxon>
        <taxon>Magnoliopsida</taxon>
        <taxon>eudicotyledons</taxon>
        <taxon>Gunneridae</taxon>
        <taxon>Pentapetalae</taxon>
        <taxon>rosids</taxon>
        <taxon>malvids</taxon>
        <taxon>Malvales</taxon>
        <taxon>Dipterocarpaceae</taxon>
        <taxon>Rubroshorea</taxon>
    </lineage>
</organism>
<dbReference type="Proteomes" id="UP001054252">
    <property type="component" value="Unassembled WGS sequence"/>
</dbReference>
<dbReference type="EMBL" id="BPVZ01000008">
    <property type="protein sequence ID" value="GKU94653.1"/>
    <property type="molecule type" value="Genomic_DNA"/>
</dbReference>
<reference evidence="1 2" key="1">
    <citation type="journal article" date="2021" name="Commun. Biol.">
        <title>The genome of Shorea leprosula (Dipterocarpaceae) highlights the ecological relevance of drought in aseasonal tropical rainforests.</title>
        <authorList>
            <person name="Ng K.K.S."/>
            <person name="Kobayashi M.J."/>
            <person name="Fawcett J.A."/>
            <person name="Hatakeyama M."/>
            <person name="Paape T."/>
            <person name="Ng C.H."/>
            <person name="Ang C.C."/>
            <person name="Tnah L.H."/>
            <person name="Lee C.T."/>
            <person name="Nishiyama T."/>
            <person name="Sese J."/>
            <person name="O'Brien M.J."/>
            <person name="Copetti D."/>
            <person name="Mohd Noor M.I."/>
            <person name="Ong R.C."/>
            <person name="Putra M."/>
            <person name="Sireger I.Z."/>
            <person name="Indrioko S."/>
            <person name="Kosugi Y."/>
            <person name="Izuno A."/>
            <person name="Isagi Y."/>
            <person name="Lee S.L."/>
            <person name="Shimizu K.K."/>
        </authorList>
    </citation>
    <scope>NUCLEOTIDE SEQUENCE [LARGE SCALE GENOMIC DNA]</scope>
    <source>
        <strain evidence="1">214</strain>
    </source>
</reference>
<proteinExistence type="predicted"/>
<accession>A0AAV5I0N9</accession>